<evidence type="ECO:0000313" key="2">
    <source>
        <dbReference type="Proteomes" id="UP000689967"/>
    </source>
</evidence>
<sequence>MPRPVSSGLNAVRRKLADGTTTTDFYHRRSGALLGRERDGMTRDQAVALSTAREAPEAPRRPPTGSFGELAALYLGSTGYGKKAPRTKAEYADHIEILREAWEAVPLAGITRKAVAVFHAGYRDRPFRGNAILRTLRLVLNYGKDELQLPELAQNPVEGFEMFDTRPRDQVWPQHHIDAVLQIASELDMPRVRKAMALLLYSVQRLSDVLAMGTPMVWVGEGRTWIRLRQAKTGALLDVPCHAVLAEEMLRPEPAPPRIRKGTSASTLLLPSPTGLPWSRRNFSRTWDRVIDRVNLRLARQAMRARGGLPRNRDGRAKAKAIIRAGLILDLQRRDLRRTGVVQMALAGATVPQIAAIAGWKIDYTQAIIDTYLPRRRDVAALAMDAWEAAPGPSVIPMAPRRR</sequence>
<organism evidence="1 2">
    <name type="scientific">Falsiroseomonas oleicola</name>
    <dbReference type="NCBI Taxonomy" id="2801474"/>
    <lineage>
        <taxon>Bacteria</taxon>
        <taxon>Pseudomonadati</taxon>
        <taxon>Pseudomonadota</taxon>
        <taxon>Alphaproteobacteria</taxon>
        <taxon>Acetobacterales</taxon>
        <taxon>Roseomonadaceae</taxon>
        <taxon>Falsiroseomonas</taxon>
    </lineage>
</organism>
<proteinExistence type="predicted"/>
<dbReference type="EMBL" id="JAERQM010000002">
    <property type="protein sequence ID" value="MBU8543962.1"/>
    <property type="molecule type" value="Genomic_DNA"/>
</dbReference>
<protein>
    <submittedName>
        <fullName evidence="1">Integrase</fullName>
    </submittedName>
</protein>
<evidence type="ECO:0000313" key="1">
    <source>
        <dbReference type="EMBL" id="MBU8543962.1"/>
    </source>
</evidence>
<dbReference type="Proteomes" id="UP000689967">
    <property type="component" value="Unassembled WGS sequence"/>
</dbReference>
<reference evidence="1 2" key="1">
    <citation type="submission" date="2021-01" db="EMBL/GenBank/DDBJ databases">
        <title>Roseomonas sp. nov, a bacterium isolated from an oil production mixture in Yumen Oilfield.</title>
        <authorList>
            <person name="Wu D."/>
        </authorList>
    </citation>
    <scope>NUCLEOTIDE SEQUENCE [LARGE SCALE GENOMIC DNA]</scope>
    <source>
        <strain evidence="1 2">ROY-5-3</strain>
    </source>
</reference>
<dbReference type="RefSeq" id="WP_216874708.1">
    <property type="nucleotide sequence ID" value="NZ_JAERQM010000002.1"/>
</dbReference>
<name>A0ABS6H5J4_9PROT</name>
<comment type="caution">
    <text evidence="1">The sequence shown here is derived from an EMBL/GenBank/DDBJ whole genome shotgun (WGS) entry which is preliminary data.</text>
</comment>
<gene>
    <name evidence="1" type="ORF">JJQ90_09620</name>
</gene>
<keyword evidence="2" id="KW-1185">Reference proteome</keyword>
<accession>A0ABS6H5J4</accession>